<dbReference type="InterPro" id="IPR051013">
    <property type="entry name" value="MBL_superfamily_lactonases"/>
</dbReference>
<dbReference type="AlphaFoldDB" id="A0A9Q6WN38"/>
<organism evidence="6 7">
    <name type="scientific">Paraburkholderia caribensis</name>
    <dbReference type="NCBI Taxonomy" id="75105"/>
    <lineage>
        <taxon>Bacteria</taxon>
        <taxon>Pseudomonadati</taxon>
        <taxon>Pseudomonadota</taxon>
        <taxon>Betaproteobacteria</taxon>
        <taxon>Burkholderiales</taxon>
        <taxon>Burkholderiaceae</taxon>
        <taxon>Paraburkholderia</taxon>
    </lineage>
</organism>
<dbReference type="GO" id="GO:0016787">
    <property type="term" value="F:hydrolase activity"/>
    <property type="evidence" value="ECO:0007669"/>
    <property type="project" value="UniProtKB-KW"/>
</dbReference>
<evidence type="ECO:0000313" key="7">
    <source>
        <dbReference type="Proteomes" id="UP000509548"/>
    </source>
</evidence>
<dbReference type="Proteomes" id="UP000509548">
    <property type="component" value="Chromosome 2"/>
</dbReference>
<dbReference type="InterPro" id="IPR036866">
    <property type="entry name" value="RibonucZ/Hydroxyglut_hydro"/>
</dbReference>
<dbReference type="RefSeq" id="WP_107201528.1">
    <property type="nucleotide sequence ID" value="NZ_CADFFV010000028.1"/>
</dbReference>
<evidence type="ECO:0000256" key="3">
    <source>
        <dbReference type="ARBA" id="ARBA00022801"/>
    </source>
</evidence>
<protein>
    <submittedName>
        <fullName evidence="6">MBL fold metallo-hydrolase</fullName>
    </submittedName>
</protein>
<keyword evidence="2" id="KW-0479">Metal-binding</keyword>
<dbReference type="GO" id="GO:0046872">
    <property type="term" value="F:metal ion binding"/>
    <property type="evidence" value="ECO:0007669"/>
    <property type="project" value="UniProtKB-KW"/>
</dbReference>
<dbReference type="PANTHER" id="PTHR42978">
    <property type="entry name" value="QUORUM-QUENCHING LACTONASE YTNP-RELATED-RELATED"/>
    <property type="match status" value="1"/>
</dbReference>
<dbReference type="EMBL" id="CP015959">
    <property type="protein sequence ID" value="QLB64444.1"/>
    <property type="molecule type" value="Genomic_DNA"/>
</dbReference>
<proteinExistence type="inferred from homology"/>
<dbReference type="SUPFAM" id="SSF56281">
    <property type="entry name" value="Metallo-hydrolase/oxidoreductase"/>
    <property type="match status" value="1"/>
</dbReference>
<evidence type="ECO:0000256" key="1">
    <source>
        <dbReference type="ARBA" id="ARBA00007749"/>
    </source>
</evidence>
<evidence type="ECO:0000313" key="6">
    <source>
        <dbReference type="EMBL" id="QLB64444.1"/>
    </source>
</evidence>
<dbReference type="InterPro" id="IPR001279">
    <property type="entry name" value="Metallo-B-lactamas"/>
</dbReference>
<keyword evidence="3" id="KW-0378">Hydrolase</keyword>
<feature type="domain" description="Metallo-beta-lactamase" evidence="5">
    <location>
        <begin position="71"/>
        <end position="282"/>
    </location>
</feature>
<gene>
    <name evidence="6" type="ORF">A9O66_18335</name>
</gene>
<sequence length="312" mass="34996">MQTLSASRPHQPLAYQLKIGAVKVTVIAESVAPLLRWQELYPQATEHSMSESVAASNPKLYDVSSGRFVVAIQGFLIESEGTTLLVDTCVGDCKLRARGEFNDARFGWLSRLQATGIRVDDVDLVLSTHLHVDHVGCNTYYADGGWRPTFPRARYLFVDEEFEFWTSDSATSPLERTGDYVGDSILPLFEFGVADFINARHVITPSICVIPLPGHTPGHVGVRIESDGQRAVISGDLFHTAIQCENPDWNTRFCVDPEQSRQSRRIFFETHADSDTLILPAHFPYPCAGFIRRTDTAYRYEFISPERILDLL</sequence>
<keyword evidence="4" id="KW-0862">Zinc</keyword>
<accession>A0A9Q6WN38</accession>
<dbReference type="CDD" id="cd16277">
    <property type="entry name" value="metallo-hydrolase-like_MBL-fold"/>
    <property type="match status" value="1"/>
</dbReference>
<comment type="similarity">
    <text evidence="1">Belongs to the metallo-beta-lactamase superfamily.</text>
</comment>
<evidence type="ECO:0000259" key="5">
    <source>
        <dbReference type="SMART" id="SM00849"/>
    </source>
</evidence>
<evidence type="ECO:0000256" key="4">
    <source>
        <dbReference type="ARBA" id="ARBA00022833"/>
    </source>
</evidence>
<name>A0A9Q6WN38_9BURK</name>
<reference evidence="6 7" key="1">
    <citation type="journal article" date="2014" name="Genome Announc.">
        <title>Draft Genome Sequence of the Haloacid-Degrading Burkholderia caribensis Strain MBA4.</title>
        <authorList>
            <person name="Pan Y."/>
            <person name="Kong K.F."/>
            <person name="Tsang J.S."/>
        </authorList>
    </citation>
    <scope>NUCLEOTIDE SEQUENCE [LARGE SCALE GENOMIC DNA]</scope>
    <source>
        <strain evidence="6 7">852011</strain>
    </source>
</reference>
<dbReference type="Pfam" id="PF00753">
    <property type="entry name" value="Lactamase_B"/>
    <property type="match status" value="1"/>
</dbReference>
<dbReference type="Gene3D" id="3.60.15.10">
    <property type="entry name" value="Ribonuclease Z/Hydroxyacylglutathione hydrolase-like"/>
    <property type="match status" value="1"/>
</dbReference>
<dbReference type="PANTHER" id="PTHR42978:SF6">
    <property type="entry name" value="QUORUM-QUENCHING LACTONASE YTNP-RELATED"/>
    <property type="match status" value="1"/>
</dbReference>
<evidence type="ECO:0000256" key="2">
    <source>
        <dbReference type="ARBA" id="ARBA00022723"/>
    </source>
</evidence>
<dbReference type="SMART" id="SM00849">
    <property type="entry name" value="Lactamase_B"/>
    <property type="match status" value="1"/>
</dbReference>